<dbReference type="AlphaFoldDB" id="A0A2N3I3N4"/>
<feature type="signal peptide" evidence="1">
    <location>
        <begin position="1"/>
        <end position="19"/>
    </location>
</feature>
<gene>
    <name evidence="2" type="ORF">BZG02_03440</name>
</gene>
<keyword evidence="3" id="KW-1185">Reference proteome</keyword>
<protein>
    <recommendedName>
        <fullName evidence="4">DUF3078 domain-containing protein</fullName>
    </recommendedName>
</protein>
<name>A0A2N3I3N4_9BACT</name>
<sequence>MIRGFCVLLILLQSLVSFSQRNVKKDSVFPKNIKMEKSTYQLKQSKSDSIKYYSNDSVLNLLVDPLHHIDNVGFRFIVRELEMNYAKKHHHQTDSVQDAVNTLLQYVKNDSIRNMVYYLKEYIETRTTEEALRKVKKQMALEKVLSYQPELSKPEELDTDDAWKAHAMEELYGYVENDPVHQWIREISRDSVLLGVKNYQNDSIKFWINNGKQDFKRFWLKKNRRDSIGIWVQNTNDRSVRILVDDDVYQQSVQKSKMRGTRVKLEEKIASDQYSLAKLGKYKRYSQKWKLGATVGLSFNQGHVSDSWAGGGESSIATIFTTSGFINYNSGNHTWENKLDVKYGLLKSGDNSFRKNEDRIEFNTKYGQKAVKKWYYSALFNLRTQAVRGYTYANDESRTLKSSFFAPAYIIASIGMDYKPKKDFSILLSPIAAKYTIVRDTSLIDQTVFGVDEDKKVKKEVGSYVNIFHKVKFWGDLSLENKLTLYSNYAMKPKNVDVNWELTFLMPINQYLSTKLSTHLISDDDTGSKVQFKENLEVGVSYRF</sequence>
<accession>A0A2N3I3N4</accession>
<reference evidence="2 3" key="1">
    <citation type="journal article" date="2017" name="Front. Microbiol.">
        <title>Labilibaculum manganireducens gen. nov., sp. nov. and Labilibaculum filiforme sp. nov., Novel Bacteroidetes Isolated from Subsurface Sediments of the Baltic Sea.</title>
        <authorList>
            <person name="Vandieken V."/>
            <person name="Marshall I.P."/>
            <person name="Niemann H."/>
            <person name="Engelen B."/>
            <person name="Cypionka H."/>
        </authorList>
    </citation>
    <scope>NUCLEOTIDE SEQUENCE [LARGE SCALE GENOMIC DNA]</scope>
    <source>
        <strain evidence="2 3">59.16B</strain>
    </source>
</reference>
<evidence type="ECO:0000256" key="1">
    <source>
        <dbReference type="SAM" id="SignalP"/>
    </source>
</evidence>
<keyword evidence="1" id="KW-0732">Signal</keyword>
<evidence type="ECO:0000313" key="2">
    <source>
        <dbReference type="EMBL" id="PKQ64914.1"/>
    </source>
</evidence>
<dbReference type="OrthoDB" id="1495718at2"/>
<dbReference type="Proteomes" id="UP000233535">
    <property type="component" value="Unassembled WGS sequence"/>
</dbReference>
<dbReference type="InterPro" id="IPR021428">
    <property type="entry name" value="DUF3078"/>
</dbReference>
<dbReference type="Pfam" id="PF11276">
    <property type="entry name" value="DUF3078"/>
    <property type="match status" value="1"/>
</dbReference>
<organism evidence="2 3">
    <name type="scientific">Labilibaculum filiforme</name>
    <dbReference type="NCBI Taxonomy" id="1940526"/>
    <lineage>
        <taxon>Bacteria</taxon>
        <taxon>Pseudomonadati</taxon>
        <taxon>Bacteroidota</taxon>
        <taxon>Bacteroidia</taxon>
        <taxon>Marinilabiliales</taxon>
        <taxon>Marinifilaceae</taxon>
        <taxon>Labilibaculum</taxon>
    </lineage>
</organism>
<evidence type="ECO:0000313" key="3">
    <source>
        <dbReference type="Proteomes" id="UP000233535"/>
    </source>
</evidence>
<proteinExistence type="predicted"/>
<dbReference type="EMBL" id="MVDD01000002">
    <property type="protein sequence ID" value="PKQ64914.1"/>
    <property type="molecule type" value="Genomic_DNA"/>
</dbReference>
<comment type="caution">
    <text evidence="2">The sequence shown here is derived from an EMBL/GenBank/DDBJ whole genome shotgun (WGS) entry which is preliminary data.</text>
</comment>
<feature type="chain" id="PRO_5014878303" description="DUF3078 domain-containing protein" evidence="1">
    <location>
        <begin position="20"/>
        <end position="544"/>
    </location>
</feature>
<evidence type="ECO:0008006" key="4">
    <source>
        <dbReference type="Google" id="ProtNLM"/>
    </source>
</evidence>